<evidence type="ECO:0000256" key="9">
    <source>
        <dbReference type="ARBA" id="ARBA00022989"/>
    </source>
</evidence>
<keyword evidence="5" id="KW-0808">Transferase</keyword>
<dbReference type="InterPro" id="IPR018113">
    <property type="entry name" value="PTrfase_EIIB_Cys"/>
</dbReference>
<dbReference type="PROSITE" id="PS51103">
    <property type="entry name" value="PTS_EIIC_TYPE_1"/>
    <property type="match status" value="1"/>
</dbReference>
<evidence type="ECO:0000256" key="8">
    <source>
        <dbReference type="ARBA" id="ARBA00022777"/>
    </source>
</evidence>
<feature type="domain" description="PTS EIIC type-1" evidence="15">
    <location>
        <begin position="103"/>
        <end position="456"/>
    </location>
</feature>
<dbReference type="FunFam" id="3.30.1360.60:FF:000001">
    <property type="entry name" value="PTS system glucose-specific IIBC component PtsG"/>
    <property type="match status" value="1"/>
</dbReference>
<dbReference type="Pfam" id="PF00358">
    <property type="entry name" value="PTS_EIIA_1"/>
    <property type="match status" value="1"/>
</dbReference>
<evidence type="ECO:0000313" key="17">
    <source>
        <dbReference type="Proteomes" id="UP000184386"/>
    </source>
</evidence>
<feature type="transmembrane region" description="Helical" evidence="12">
    <location>
        <begin position="173"/>
        <end position="190"/>
    </location>
</feature>
<dbReference type="Gene3D" id="2.70.70.10">
    <property type="entry name" value="Glucose Permease (Domain IIA)"/>
    <property type="match status" value="1"/>
</dbReference>
<keyword evidence="2" id="KW-0813">Transport</keyword>
<evidence type="ECO:0000259" key="14">
    <source>
        <dbReference type="PROSITE" id="PS51098"/>
    </source>
</evidence>
<feature type="transmembrane region" description="Helical" evidence="12">
    <location>
        <begin position="140"/>
        <end position="161"/>
    </location>
</feature>
<evidence type="ECO:0000259" key="15">
    <source>
        <dbReference type="PROSITE" id="PS51103"/>
    </source>
</evidence>
<keyword evidence="17" id="KW-1185">Reference proteome</keyword>
<evidence type="ECO:0000256" key="1">
    <source>
        <dbReference type="ARBA" id="ARBA00004651"/>
    </source>
</evidence>
<comment type="subcellular location">
    <subcellularLocation>
        <location evidence="1">Cell membrane</location>
        <topology evidence="1">Multi-pass membrane protein</topology>
    </subcellularLocation>
</comment>
<dbReference type="RefSeq" id="WP_073274315.1">
    <property type="nucleotide sequence ID" value="NZ_FRAC01000008.1"/>
</dbReference>
<evidence type="ECO:0000256" key="4">
    <source>
        <dbReference type="ARBA" id="ARBA00022597"/>
    </source>
</evidence>
<dbReference type="GO" id="GO:0009401">
    <property type="term" value="P:phosphoenolpyruvate-dependent sugar phosphotransferase system"/>
    <property type="evidence" value="ECO:0007669"/>
    <property type="project" value="UniProtKB-KW"/>
</dbReference>
<dbReference type="InterPro" id="IPR001996">
    <property type="entry name" value="PTS_IIB_1"/>
</dbReference>
<dbReference type="STRING" id="1121322.SAMN02745136_01454"/>
<dbReference type="GO" id="GO:0090589">
    <property type="term" value="F:protein-phosphocysteine-trehalose phosphotransferase system transporter activity"/>
    <property type="evidence" value="ECO:0007669"/>
    <property type="project" value="TreeGrafter"/>
</dbReference>
<feature type="active site" description="Phosphocysteine intermediate; for EIIB activity" evidence="11">
    <location>
        <position position="26"/>
    </location>
</feature>
<feature type="domain" description="PTS EIIB type-1" evidence="14">
    <location>
        <begin position="4"/>
        <end position="86"/>
    </location>
</feature>
<dbReference type="SUPFAM" id="SSF51261">
    <property type="entry name" value="Duplicated hybrid motif"/>
    <property type="match status" value="1"/>
</dbReference>
<dbReference type="GO" id="GO:0005886">
    <property type="term" value="C:plasma membrane"/>
    <property type="evidence" value="ECO:0007669"/>
    <property type="project" value="UniProtKB-SubCell"/>
</dbReference>
<feature type="transmembrane region" description="Helical" evidence="12">
    <location>
        <begin position="420"/>
        <end position="444"/>
    </location>
</feature>
<dbReference type="PANTHER" id="PTHR30175:SF1">
    <property type="entry name" value="PTS SYSTEM ARBUTIN-, CELLOBIOSE-, AND SALICIN-SPECIFIC EIIBC COMPONENT-RELATED"/>
    <property type="match status" value="1"/>
</dbReference>
<organism evidence="16 17">
    <name type="scientific">Anaerocolumna jejuensis DSM 15929</name>
    <dbReference type="NCBI Taxonomy" id="1121322"/>
    <lineage>
        <taxon>Bacteria</taxon>
        <taxon>Bacillati</taxon>
        <taxon>Bacillota</taxon>
        <taxon>Clostridia</taxon>
        <taxon>Lachnospirales</taxon>
        <taxon>Lachnospiraceae</taxon>
        <taxon>Anaerocolumna</taxon>
    </lineage>
</organism>
<dbReference type="InterPro" id="IPR050558">
    <property type="entry name" value="PTS_Sugar-Specific_Components"/>
</dbReference>
<keyword evidence="7 12" id="KW-0812">Transmembrane</keyword>
<dbReference type="Gene3D" id="3.30.1360.60">
    <property type="entry name" value="Glucose permease domain IIB"/>
    <property type="match status" value="1"/>
</dbReference>
<feature type="transmembrane region" description="Helical" evidence="12">
    <location>
        <begin position="236"/>
        <end position="261"/>
    </location>
</feature>
<evidence type="ECO:0000256" key="11">
    <source>
        <dbReference type="PROSITE-ProRule" id="PRU00421"/>
    </source>
</evidence>
<evidence type="ECO:0000256" key="6">
    <source>
        <dbReference type="ARBA" id="ARBA00022683"/>
    </source>
</evidence>
<keyword evidence="10 12" id="KW-0472">Membrane</keyword>
<dbReference type="InterPro" id="IPR013013">
    <property type="entry name" value="PTS_EIIC_1"/>
</dbReference>
<evidence type="ECO:0000256" key="12">
    <source>
        <dbReference type="SAM" id="Phobius"/>
    </source>
</evidence>
<evidence type="ECO:0000259" key="13">
    <source>
        <dbReference type="PROSITE" id="PS51093"/>
    </source>
</evidence>
<dbReference type="NCBIfam" id="TIGR01995">
    <property type="entry name" value="PTS-II-ABC-beta"/>
    <property type="match status" value="1"/>
</dbReference>
<accession>A0A1M6NU64</accession>
<dbReference type="NCBIfam" id="TIGR00830">
    <property type="entry name" value="PTBA"/>
    <property type="match status" value="1"/>
</dbReference>
<proteinExistence type="predicted"/>
<evidence type="ECO:0000256" key="5">
    <source>
        <dbReference type="ARBA" id="ARBA00022679"/>
    </source>
</evidence>
<sequence>MDYNEIARKIIEYSGGKENIINGLHCITRVRLYLKDEKKANVERMKKVDGVVGAQFQNGQFQIILGPHVDNVFEILDKELHFHDISDASKYKKKGKILDAIIDTISQIFTPVVPAVVGAGVMKGIMALLLYFKILTDTSGTYAVLNMISDAAFYFLPFLLAVSASRKFKLNEFLGLSLAGILLYPTLINATEPIKFLGVFKIPIVTYSTSVIPIILGVWLMSYVYRLIDKFIPKALRLVLTPLLSMMITTPVLLIILGPLGSYAGNYVAIASTYLFTRWPLAAGLIVGAVYPLIIMTGMHYAYFPVLFQNISKYGYDNGFFPIGLFSNLAQAGAAFAVALKTKNKSFKSVAISSGIAATLGTTEPALYGINLKLKKPLIASMISGGIVSAAALTIGIKYYGFVAPGLIALSVCVSPDGTMANLMVAVIGVAASFILAFILTMILGFEDVQETQKDTEAEKIKKEASFKGAVLEEASMNTKISITSPLKGRVVSLKEVPDATFAEEKMGKGIAVLPEEGRICAPFDGKVAALVESKHAIGLVSNEGTELLIHIGMDTVNLKGRYFEAFVKQGQEVAKGDLLIQFDKKAIEEEKYSLVTPIIVTNTWDYLDVLASNKNRTVQAGDELLTILK</sequence>
<keyword evidence="9 12" id="KW-1133">Transmembrane helix</keyword>
<dbReference type="AlphaFoldDB" id="A0A1M6NU64"/>
<dbReference type="Pfam" id="PF02378">
    <property type="entry name" value="PTS_EIIC"/>
    <property type="match status" value="1"/>
</dbReference>
<dbReference type="InterPro" id="IPR011055">
    <property type="entry name" value="Dup_hybrid_motif"/>
</dbReference>
<keyword evidence="3" id="KW-1003">Cell membrane</keyword>
<dbReference type="SUPFAM" id="SSF55604">
    <property type="entry name" value="Glucose permease domain IIB"/>
    <property type="match status" value="1"/>
</dbReference>
<evidence type="ECO:0000313" key="16">
    <source>
        <dbReference type="EMBL" id="SHJ99253.1"/>
    </source>
</evidence>
<feature type="domain" description="PTS EIIA type-1" evidence="13">
    <location>
        <begin position="499"/>
        <end position="603"/>
    </location>
</feature>
<dbReference type="InterPro" id="IPR011297">
    <property type="entry name" value="PTS_IIABC_b_glu"/>
</dbReference>
<evidence type="ECO:0000256" key="2">
    <source>
        <dbReference type="ARBA" id="ARBA00022448"/>
    </source>
</evidence>
<dbReference type="InterPro" id="IPR003352">
    <property type="entry name" value="PTS_EIIC"/>
</dbReference>
<keyword evidence="6" id="KW-0598">Phosphotransferase system</keyword>
<feature type="transmembrane region" description="Helical" evidence="12">
    <location>
        <begin position="281"/>
        <end position="304"/>
    </location>
</feature>
<gene>
    <name evidence="16" type="ORF">SAMN02745136_01454</name>
</gene>
<dbReference type="Pfam" id="PF00367">
    <property type="entry name" value="PTS_EIIB"/>
    <property type="match status" value="1"/>
</dbReference>
<dbReference type="CDD" id="cd00212">
    <property type="entry name" value="PTS_IIB_glc"/>
    <property type="match status" value="1"/>
</dbReference>
<dbReference type="InterPro" id="IPR036878">
    <property type="entry name" value="Glu_permease_IIB"/>
</dbReference>
<evidence type="ECO:0000256" key="3">
    <source>
        <dbReference type="ARBA" id="ARBA00022475"/>
    </source>
</evidence>
<keyword evidence="8" id="KW-0418">Kinase</keyword>
<keyword evidence="4" id="KW-0762">Sugar transport</keyword>
<dbReference type="InterPro" id="IPR001127">
    <property type="entry name" value="PTS_EIIA_1_perm"/>
</dbReference>
<feature type="transmembrane region" description="Helical" evidence="12">
    <location>
        <begin position="378"/>
        <end position="400"/>
    </location>
</feature>
<feature type="transmembrane region" description="Helical" evidence="12">
    <location>
        <begin position="112"/>
        <end position="134"/>
    </location>
</feature>
<dbReference type="Proteomes" id="UP000184386">
    <property type="component" value="Unassembled WGS sequence"/>
</dbReference>
<name>A0A1M6NU64_9FIRM</name>
<dbReference type="PANTHER" id="PTHR30175">
    <property type="entry name" value="PHOSPHOTRANSFERASE SYSTEM TRANSPORT PROTEIN"/>
    <property type="match status" value="1"/>
</dbReference>
<protein>
    <submittedName>
        <fullName evidence="16">PTS system, beta-glucosides-specific IIC component</fullName>
    </submittedName>
</protein>
<dbReference type="PROSITE" id="PS01035">
    <property type="entry name" value="PTS_EIIB_TYPE_1_CYS"/>
    <property type="match status" value="1"/>
</dbReference>
<dbReference type="GO" id="GO:0008982">
    <property type="term" value="F:protein-N(PI)-phosphohistidine-sugar phosphotransferase activity"/>
    <property type="evidence" value="ECO:0007669"/>
    <property type="project" value="InterPro"/>
</dbReference>
<dbReference type="GO" id="GO:0015771">
    <property type="term" value="P:trehalose transport"/>
    <property type="evidence" value="ECO:0007669"/>
    <property type="project" value="TreeGrafter"/>
</dbReference>
<dbReference type="PROSITE" id="PS51098">
    <property type="entry name" value="PTS_EIIB_TYPE_1"/>
    <property type="match status" value="1"/>
</dbReference>
<dbReference type="FunFam" id="2.70.70.10:FF:000001">
    <property type="entry name" value="PTS system glucose-specific IIA component"/>
    <property type="match status" value="1"/>
</dbReference>
<dbReference type="OrthoDB" id="92465at2"/>
<evidence type="ECO:0000256" key="10">
    <source>
        <dbReference type="ARBA" id="ARBA00023136"/>
    </source>
</evidence>
<dbReference type="PROSITE" id="PS00371">
    <property type="entry name" value="PTS_EIIA_TYPE_1_HIS"/>
    <property type="match status" value="1"/>
</dbReference>
<dbReference type="EMBL" id="FRAC01000008">
    <property type="protein sequence ID" value="SHJ99253.1"/>
    <property type="molecule type" value="Genomic_DNA"/>
</dbReference>
<dbReference type="PROSITE" id="PS51093">
    <property type="entry name" value="PTS_EIIA_TYPE_1"/>
    <property type="match status" value="1"/>
</dbReference>
<feature type="transmembrane region" description="Helical" evidence="12">
    <location>
        <begin position="202"/>
        <end position="224"/>
    </location>
</feature>
<evidence type="ECO:0000256" key="7">
    <source>
        <dbReference type="ARBA" id="ARBA00022692"/>
    </source>
</evidence>
<reference evidence="16 17" key="1">
    <citation type="submission" date="2016-11" db="EMBL/GenBank/DDBJ databases">
        <authorList>
            <person name="Jaros S."/>
            <person name="Januszkiewicz K."/>
            <person name="Wedrychowicz H."/>
        </authorList>
    </citation>
    <scope>NUCLEOTIDE SEQUENCE [LARGE SCALE GENOMIC DNA]</scope>
    <source>
        <strain evidence="16 17">DSM 15929</strain>
    </source>
</reference>
<dbReference type="GO" id="GO:0016301">
    <property type="term" value="F:kinase activity"/>
    <property type="evidence" value="ECO:0007669"/>
    <property type="project" value="UniProtKB-KW"/>
</dbReference>